<dbReference type="Proteomes" id="UP000027195">
    <property type="component" value="Unassembled WGS sequence"/>
</dbReference>
<evidence type="ECO:0000313" key="3">
    <source>
        <dbReference type="Proteomes" id="UP000027195"/>
    </source>
</evidence>
<dbReference type="EMBL" id="KL198098">
    <property type="protein sequence ID" value="KDQ07930.1"/>
    <property type="molecule type" value="Genomic_DNA"/>
</dbReference>
<accession>A0A067LZW0</accession>
<reference evidence="3" key="1">
    <citation type="journal article" date="2014" name="Proc. Natl. Acad. Sci. U.S.A.">
        <title>Extensive sampling of basidiomycete genomes demonstrates inadequacy of the white-rot/brown-rot paradigm for wood decay fungi.</title>
        <authorList>
            <person name="Riley R."/>
            <person name="Salamov A.A."/>
            <person name="Brown D.W."/>
            <person name="Nagy L.G."/>
            <person name="Floudas D."/>
            <person name="Held B.W."/>
            <person name="Levasseur A."/>
            <person name="Lombard V."/>
            <person name="Morin E."/>
            <person name="Otillar R."/>
            <person name="Lindquist E.A."/>
            <person name="Sun H."/>
            <person name="LaButti K.M."/>
            <person name="Schmutz J."/>
            <person name="Jabbour D."/>
            <person name="Luo H."/>
            <person name="Baker S.E."/>
            <person name="Pisabarro A.G."/>
            <person name="Walton J.D."/>
            <person name="Blanchette R.A."/>
            <person name="Henrissat B."/>
            <person name="Martin F."/>
            <person name="Cullen D."/>
            <person name="Hibbett D.S."/>
            <person name="Grigoriev I.V."/>
        </authorList>
    </citation>
    <scope>NUCLEOTIDE SEQUENCE [LARGE SCALE GENOMIC DNA]</scope>
    <source>
        <strain evidence="3">FD-172 SS1</strain>
    </source>
</reference>
<feature type="transmembrane region" description="Helical" evidence="1">
    <location>
        <begin position="55"/>
        <end position="74"/>
    </location>
</feature>
<keyword evidence="1" id="KW-0472">Membrane</keyword>
<keyword evidence="3" id="KW-1185">Reference proteome</keyword>
<evidence type="ECO:0000256" key="1">
    <source>
        <dbReference type="SAM" id="Phobius"/>
    </source>
</evidence>
<gene>
    <name evidence="2" type="ORF">BOTBODRAFT_38368</name>
</gene>
<evidence type="ECO:0000313" key="2">
    <source>
        <dbReference type="EMBL" id="KDQ07930.1"/>
    </source>
</evidence>
<dbReference type="HOGENOM" id="CLU_1786548_0_0_1"/>
<feature type="transmembrane region" description="Helical" evidence="1">
    <location>
        <begin position="86"/>
        <end position="107"/>
    </location>
</feature>
<proteinExistence type="predicted"/>
<feature type="transmembrane region" description="Helical" evidence="1">
    <location>
        <begin position="20"/>
        <end position="43"/>
    </location>
</feature>
<dbReference type="InParanoid" id="A0A067LZW0"/>
<organism evidence="2 3">
    <name type="scientific">Botryobasidium botryosum (strain FD-172 SS1)</name>
    <dbReference type="NCBI Taxonomy" id="930990"/>
    <lineage>
        <taxon>Eukaryota</taxon>
        <taxon>Fungi</taxon>
        <taxon>Dikarya</taxon>
        <taxon>Basidiomycota</taxon>
        <taxon>Agaricomycotina</taxon>
        <taxon>Agaricomycetes</taxon>
        <taxon>Cantharellales</taxon>
        <taxon>Botryobasidiaceae</taxon>
        <taxon>Botryobasidium</taxon>
    </lineage>
</organism>
<dbReference type="AlphaFoldDB" id="A0A067LZW0"/>
<keyword evidence="1" id="KW-1133">Transmembrane helix</keyword>
<sequence length="156" mass="17351">MTHRTPFSTNTPPLPVSLKLAYVSFLVVQSLEVFLFTFFPQFLARGTALAKGEFFSLRSIGVTLLPVMLFFHYAYHHHPSTPIGALALRIFNIYHGLICVADMLTLWEQAHGHESGFGDTNASLAFHAFWLAGGVVGGMKARRYSPDPALFKSKCF</sequence>
<name>A0A067LZW0_BOTB1</name>
<protein>
    <submittedName>
        <fullName evidence="2">Uncharacterized protein</fullName>
    </submittedName>
</protein>
<keyword evidence="1" id="KW-0812">Transmembrane</keyword>